<evidence type="ECO:0000313" key="2">
    <source>
        <dbReference type="EMBL" id="GHC92970.1"/>
    </source>
</evidence>
<dbReference type="Proteomes" id="UP000626210">
    <property type="component" value="Unassembled WGS sequence"/>
</dbReference>
<accession>A0ABQ3G7Z6</accession>
<protein>
    <submittedName>
        <fullName evidence="2">Uncharacterized protein</fullName>
    </submittedName>
</protein>
<feature type="region of interest" description="Disordered" evidence="1">
    <location>
        <begin position="85"/>
        <end position="118"/>
    </location>
</feature>
<keyword evidence="3" id="KW-1185">Reference proteome</keyword>
<dbReference type="RefSeq" id="WP_189688998.1">
    <property type="nucleotide sequence ID" value="NZ_BMYK01000016.1"/>
</dbReference>
<proteinExistence type="predicted"/>
<sequence length="118" mass="13463">MHPYKRATRNIKCHPFRRDTAVLADLILSLESHRLFSLQRLFDLNGRSFRLAVALMGEWKRRGKYAKKAKLLDLSVQLREVLAERRPSGEGASTDEAPARQKVVKAPTGEPDRLGPER</sequence>
<evidence type="ECO:0000313" key="3">
    <source>
        <dbReference type="Proteomes" id="UP000626210"/>
    </source>
</evidence>
<gene>
    <name evidence="2" type="ORF">GCM10007320_43570</name>
</gene>
<reference evidence="3" key="1">
    <citation type="journal article" date="2019" name="Int. J. Syst. Evol. Microbiol.">
        <title>The Global Catalogue of Microorganisms (GCM) 10K type strain sequencing project: providing services to taxonomists for standard genome sequencing and annotation.</title>
        <authorList>
            <consortium name="The Broad Institute Genomics Platform"/>
            <consortium name="The Broad Institute Genome Sequencing Center for Infectious Disease"/>
            <person name="Wu L."/>
            <person name="Ma J."/>
        </authorList>
    </citation>
    <scope>NUCLEOTIDE SEQUENCE [LARGE SCALE GENOMIC DNA]</scope>
    <source>
        <strain evidence="3">KCTC 23314</strain>
    </source>
</reference>
<organism evidence="2 3">
    <name type="scientific">Pseudorhodoferax aquiterrae</name>
    <dbReference type="NCBI Taxonomy" id="747304"/>
    <lineage>
        <taxon>Bacteria</taxon>
        <taxon>Pseudomonadati</taxon>
        <taxon>Pseudomonadota</taxon>
        <taxon>Betaproteobacteria</taxon>
        <taxon>Burkholderiales</taxon>
        <taxon>Comamonadaceae</taxon>
    </lineage>
</organism>
<name>A0ABQ3G7Z6_9BURK</name>
<comment type="caution">
    <text evidence="2">The sequence shown here is derived from an EMBL/GenBank/DDBJ whole genome shotgun (WGS) entry which is preliminary data.</text>
</comment>
<evidence type="ECO:0000256" key="1">
    <source>
        <dbReference type="SAM" id="MobiDB-lite"/>
    </source>
</evidence>
<dbReference type="EMBL" id="BMYK01000016">
    <property type="protein sequence ID" value="GHC92970.1"/>
    <property type="molecule type" value="Genomic_DNA"/>
</dbReference>